<dbReference type="Proteomes" id="UP000028488">
    <property type="component" value="Chromosome"/>
</dbReference>
<keyword evidence="2" id="KW-0378">Hydrolase</keyword>
<dbReference type="eggNOG" id="COG0657">
    <property type="taxonomic scope" value="Bacteria"/>
</dbReference>
<sequence>MKLDPDMSVLLDKLNDWDAAAGPQTTIEGARKRIEEMRALYFEPELLEVREVENVAIPGPAGDIPARIYRPDTDDATRSTVLYLHGGGWVMGGLDSHESHARRVCARTGSVVVAVDYRLAPEHPFPAGYDDCLASLHWIHDTIEQLGGDASRVAVAGDSAGANLAASVALAARDAELPVRAQLLLYVPVHLVKRYPSMDELAEGYFLRVPADEDMGAGYLEDRSLALDPRVSPIEGDLTGVAPAIVCGAECDPLRDHAPAYAAALEAAGVPVRLRISPGMLHGYWSMGVVPRANELANQLCEELAELLAPE</sequence>
<dbReference type="Pfam" id="PF07859">
    <property type="entry name" value="Abhydrolase_3"/>
    <property type="match status" value="1"/>
</dbReference>
<dbReference type="InterPro" id="IPR050300">
    <property type="entry name" value="GDXG_lipolytic_enzyme"/>
</dbReference>
<proteinExistence type="inferred from homology"/>
<evidence type="ECO:0000256" key="1">
    <source>
        <dbReference type="ARBA" id="ARBA00010515"/>
    </source>
</evidence>
<gene>
    <name evidence="5" type="ORF">EP51_15535</name>
</gene>
<evidence type="ECO:0000259" key="4">
    <source>
        <dbReference type="Pfam" id="PF07859"/>
    </source>
</evidence>
<organism evidence="5 6">
    <name type="scientific">Rhodococcus opacus</name>
    <name type="common">Nocardia opaca</name>
    <dbReference type="NCBI Taxonomy" id="37919"/>
    <lineage>
        <taxon>Bacteria</taxon>
        <taxon>Bacillati</taxon>
        <taxon>Actinomycetota</taxon>
        <taxon>Actinomycetes</taxon>
        <taxon>Mycobacteriales</taxon>
        <taxon>Nocardiaceae</taxon>
        <taxon>Rhodococcus</taxon>
    </lineage>
</organism>
<name>A0A076ER43_RHOOP</name>
<dbReference type="PANTHER" id="PTHR48081">
    <property type="entry name" value="AB HYDROLASE SUPERFAMILY PROTEIN C4A8.06C"/>
    <property type="match status" value="1"/>
</dbReference>
<dbReference type="Gene3D" id="3.40.50.1820">
    <property type="entry name" value="alpha/beta hydrolase"/>
    <property type="match status" value="1"/>
</dbReference>
<accession>A0A076ER43</accession>
<dbReference type="PROSITE" id="PS01174">
    <property type="entry name" value="LIPASE_GDXG_SER"/>
    <property type="match status" value="1"/>
</dbReference>
<evidence type="ECO:0000256" key="2">
    <source>
        <dbReference type="ARBA" id="ARBA00022801"/>
    </source>
</evidence>
<evidence type="ECO:0000256" key="3">
    <source>
        <dbReference type="PROSITE-ProRule" id="PRU10038"/>
    </source>
</evidence>
<dbReference type="InterPro" id="IPR029058">
    <property type="entry name" value="AB_hydrolase_fold"/>
</dbReference>
<dbReference type="PANTHER" id="PTHR48081:SF8">
    <property type="entry name" value="ALPHA_BETA HYDROLASE FOLD-3 DOMAIN-CONTAINING PROTEIN-RELATED"/>
    <property type="match status" value="1"/>
</dbReference>
<protein>
    <submittedName>
        <fullName evidence="5">Lipase</fullName>
    </submittedName>
</protein>
<dbReference type="InterPro" id="IPR033140">
    <property type="entry name" value="Lipase_GDXG_put_SER_AS"/>
</dbReference>
<evidence type="ECO:0000313" key="5">
    <source>
        <dbReference type="EMBL" id="AII05929.1"/>
    </source>
</evidence>
<evidence type="ECO:0000313" key="6">
    <source>
        <dbReference type="Proteomes" id="UP000028488"/>
    </source>
</evidence>
<comment type="similarity">
    <text evidence="1">Belongs to the 'GDXG' lipolytic enzyme family.</text>
</comment>
<reference evidence="5 6" key="1">
    <citation type="submission" date="2014-07" db="EMBL/GenBank/DDBJ databases">
        <title>Genome Sequence of Rhodococcus opacus Strain R7, a Biodegrader of Mono- and Polycyclic Aromatic Hydrocarbons.</title>
        <authorList>
            <person name="Di Gennaro P."/>
            <person name="Zampolli J."/>
            <person name="Presti I."/>
            <person name="Cappelletti M."/>
            <person name="D'Ursi P."/>
            <person name="Orro A."/>
            <person name="Mezzelani A."/>
            <person name="Milanesi L."/>
        </authorList>
    </citation>
    <scope>NUCLEOTIDE SEQUENCE [LARGE SCALE GENOMIC DNA]</scope>
    <source>
        <strain evidence="5 6">R7</strain>
    </source>
</reference>
<dbReference type="GO" id="GO:0016787">
    <property type="term" value="F:hydrolase activity"/>
    <property type="evidence" value="ECO:0007669"/>
    <property type="project" value="UniProtKB-KW"/>
</dbReference>
<dbReference type="SUPFAM" id="SSF53474">
    <property type="entry name" value="alpha/beta-Hydrolases"/>
    <property type="match status" value="1"/>
</dbReference>
<feature type="domain" description="Alpha/beta hydrolase fold-3" evidence="4">
    <location>
        <begin position="81"/>
        <end position="285"/>
    </location>
</feature>
<feature type="active site" evidence="3">
    <location>
        <position position="159"/>
    </location>
</feature>
<dbReference type="RefSeq" id="WP_128639778.1">
    <property type="nucleotide sequence ID" value="NZ_CP008947.1"/>
</dbReference>
<dbReference type="AlphaFoldDB" id="A0A076ER43"/>
<dbReference type="InterPro" id="IPR013094">
    <property type="entry name" value="AB_hydrolase_3"/>
</dbReference>
<dbReference type="EMBL" id="CP008947">
    <property type="protein sequence ID" value="AII05929.1"/>
    <property type="molecule type" value="Genomic_DNA"/>
</dbReference>